<feature type="compositionally biased region" description="Pro residues" evidence="7">
    <location>
        <begin position="207"/>
        <end position="240"/>
    </location>
</feature>
<dbReference type="InterPro" id="IPR012677">
    <property type="entry name" value="Nucleotide-bd_a/b_plait_sf"/>
</dbReference>
<dbReference type="GO" id="GO:0071011">
    <property type="term" value="C:precatalytic spliceosome"/>
    <property type="evidence" value="ECO:0007669"/>
    <property type="project" value="TreeGrafter"/>
</dbReference>
<evidence type="ECO:0000256" key="2">
    <source>
        <dbReference type="ARBA" id="ARBA00008363"/>
    </source>
</evidence>
<keyword evidence="10" id="KW-1185">Reference proteome</keyword>
<dbReference type="GO" id="GO:0005730">
    <property type="term" value="C:nucleolus"/>
    <property type="evidence" value="ECO:0007669"/>
    <property type="project" value="TreeGrafter"/>
</dbReference>
<keyword evidence="4 6" id="KW-0694">RNA-binding</keyword>
<dbReference type="InterPro" id="IPR000504">
    <property type="entry name" value="RRM_dom"/>
</dbReference>
<evidence type="ECO:0000259" key="8">
    <source>
        <dbReference type="PROSITE" id="PS50102"/>
    </source>
</evidence>
<dbReference type="CDD" id="cd12334">
    <property type="entry name" value="RRM1_SF3B4"/>
    <property type="match status" value="1"/>
</dbReference>
<name>A0A287D515_ICTTR</name>
<feature type="domain" description="RRM" evidence="8">
    <location>
        <begin position="6"/>
        <end position="84"/>
    </location>
</feature>
<accession>A0A287D515</accession>
<dbReference type="FunFam" id="3.30.70.330:FF:000505">
    <property type="entry name" value="Splicing factor 3B subunit 4"/>
    <property type="match status" value="1"/>
</dbReference>
<evidence type="ECO:0000256" key="5">
    <source>
        <dbReference type="ARBA" id="ARBA00023242"/>
    </source>
</evidence>
<dbReference type="InterPro" id="IPR034159">
    <property type="entry name" value="SF3B4_RRM2"/>
</dbReference>
<dbReference type="GeneTree" id="ENSGT00870000136537"/>
<proteinExistence type="inferred from homology"/>
<reference evidence="10" key="1">
    <citation type="submission" date="2011-11" db="EMBL/GenBank/DDBJ databases">
        <title>The Draft Genome of Spermophilus tridecemlineatus.</title>
        <authorList>
            <consortium name="The Broad Institute Genome Assembly &amp; Analysis Group"/>
            <consortium name="Computational R&amp;D Group"/>
            <consortium name="and Sequencing Platform"/>
            <person name="Di Palma F."/>
            <person name="Alfoldi J."/>
            <person name="Johnson J."/>
            <person name="Berlin A."/>
            <person name="Gnerre S."/>
            <person name="Jaffe D."/>
            <person name="MacCallum I."/>
            <person name="Young S."/>
            <person name="Walker B.J."/>
            <person name="Lindblad-Toh K."/>
        </authorList>
    </citation>
    <scope>NUCLEOTIDE SEQUENCE [LARGE SCALE GENOMIC DNA]</scope>
</reference>
<dbReference type="SUPFAM" id="SSF54928">
    <property type="entry name" value="RNA-binding domain, RBD"/>
    <property type="match status" value="1"/>
</dbReference>
<dbReference type="InParanoid" id="A0A287D515"/>
<dbReference type="SMART" id="SM00360">
    <property type="entry name" value="RRM"/>
    <property type="match status" value="2"/>
</dbReference>
<dbReference type="PROSITE" id="PS50102">
    <property type="entry name" value="RRM"/>
    <property type="match status" value="2"/>
</dbReference>
<dbReference type="GO" id="GO:0003723">
    <property type="term" value="F:RNA binding"/>
    <property type="evidence" value="ECO:0007669"/>
    <property type="project" value="UniProtKB-UniRule"/>
</dbReference>
<evidence type="ECO:0000256" key="6">
    <source>
        <dbReference type="PROSITE-ProRule" id="PRU00176"/>
    </source>
</evidence>
<feature type="domain" description="RRM" evidence="8">
    <location>
        <begin position="93"/>
        <end position="166"/>
    </location>
</feature>
<evidence type="ECO:0000256" key="7">
    <source>
        <dbReference type="SAM" id="MobiDB-lite"/>
    </source>
</evidence>
<dbReference type="PANTHER" id="PTHR48030">
    <property type="entry name" value="SPLICING FACTOR 3B SUBUNIT 4"/>
    <property type="match status" value="1"/>
</dbReference>
<dbReference type="InterPro" id="IPR034158">
    <property type="entry name" value="SF3B4_RRM1"/>
</dbReference>
<dbReference type="GO" id="GO:0048026">
    <property type="term" value="P:positive regulation of mRNA splicing, via spliceosome"/>
    <property type="evidence" value="ECO:0007669"/>
    <property type="project" value="TreeGrafter"/>
</dbReference>
<dbReference type="Gene3D" id="3.30.70.330">
    <property type="match status" value="2"/>
</dbReference>
<dbReference type="STRING" id="43179.ENSSTOP00000028619"/>
<keyword evidence="3" id="KW-0677">Repeat</keyword>
<comment type="similarity">
    <text evidence="2">Belongs to the SF3B4 family.</text>
</comment>
<dbReference type="InterPro" id="IPR035979">
    <property type="entry name" value="RBD_domain_sf"/>
</dbReference>
<evidence type="ECO:0000256" key="1">
    <source>
        <dbReference type="ARBA" id="ARBA00004123"/>
    </source>
</evidence>
<feature type="compositionally biased region" description="Pro residues" evidence="7">
    <location>
        <begin position="321"/>
        <end position="338"/>
    </location>
</feature>
<dbReference type="PANTHER" id="PTHR48030:SF3">
    <property type="entry name" value="SPLICING FACTOR 3B SUBUNIT 4"/>
    <property type="match status" value="1"/>
</dbReference>
<dbReference type="PRINTS" id="PR01217">
    <property type="entry name" value="PRICHEXTENSN"/>
</dbReference>
<comment type="subcellular location">
    <subcellularLocation>
        <location evidence="1">Nucleus</location>
    </subcellularLocation>
</comment>
<keyword evidence="5" id="KW-0539">Nucleus</keyword>
<feature type="compositionally biased region" description="Polar residues" evidence="7">
    <location>
        <begin position="178"/>
        <end position="197"/>
    </location>
</feature>
<evidence type="ECO:0000313" key="9">
    <source>
        <dbReference type="Ensembl" id="ENSSTOP00000028619.1"/>
    </source>
</evidence>
<dbReference type="AlphaFoldDB" id="A0A287D515"/>
<evidence type="ECO:0000256" key="4">
    <source>
        <dbReference type="ARBA" id="ARBA00022884"/>
    </source>
</evidence>
<dbReference type="Pfam" id="PF00076">
    <property type="entry name" value="RRM_1"/>
    <property type="match status" value="2"/>
</dbReference>
<feature type="compositionally biased region" description="Pro residues" evidence="7">
    <location>
        <begin position="288"/>
        <end position="312"/>
    </location>
</feature>
<evidence type="ECO:0000313" key="10">
    <source>
        <dbReference type="Proteomes" id="UP000005215"/>
    </source>
</evidence>
<feature type="compositionally biased region" description="Low complexity" evidence="7">
    <location>
        <begin position="275"/>
        <end position="287"/>
    </location>
</feature>
<feature type="region of interest" description="Disordered" evidence="7">
    <location>
        <begin position="172"/>
        <end position="341"/>
    </location>
</feature>
<dbReference type="CDD" id="cd12335">
    <property type="entry name" value="RRM2_SF3B4"/>
    <property type="match status" value="1"/>
</dbReference>
<dbReference type="EMBL" id="AGTP01065664">
    <property type="status" value="NOT_ANNOTATED_CDS"/>
    <property type="molecule type" value="Genomic_DNA"/>
</dbReference>
<reference evidence="9" key="2">
    <citation type="submission" date="2025-08" db="UniProtKB">
        <authorList>
            <consortium name="Ensembl"/>
        </authorList>
    </citation>
    <scope>IDENTIFICATION</scope>
</reference>
<dbReference type="InterPro" id="IPR052084">
    <property type="entry name" value="SF3B4_spliceosome_assoc"/>
</dbReference>
<protein>
    <recommendedName>
        <fullName evidence="8">RRM domain-containing protein</fullName>
    </recommendedName>
</protein>
<dbReference type="Proteomes" id="UP000005215">
    <property type="component" value="Unassembled WGS sequence"/>
</dbReference>
<dbReference type="Ensembl" id="ENSSTOT00000041591.1">
    <property type="protein sequence ID" value="ENSSTOP00000028619.1"/>
    <property type="gene ID" value="ENSSTOG00000029627.1"/>
</dbReference>
<reference evidence="9" key="3">
    <citation type="submission" date="2025-09" db="UniProtKB">
        <authorList>
            <consortium name="Ensembl"/>
        </authorList>
    </citation>
    <scope>IDENTIFICATION</scope>
</reference>
<evidence type="ECO:0000256" key="3">
    <source>
        <dbReference type="ARBA" id="ARBA00022737"/>
    </source>
</evidence>
<organism evidence="9 10">
    <name type="scientific">Ictidomys tridecemlineatus</name>
    <name type="common">Thirteen-lined ground squirrel</name>
    <name type="synonym">Spermophilus tridecemlineatus</name>
    <dbReference type="NCBI Taxonomy" id="43179"/>
    <lineage>
        <taxon>Eukaryota</taxon>
        <taxon>Metazoa</taxon>
        <taxon>Chordata</taxon>
        <taxon>Craniata</taxon>
        <taxon>Vertebrata</taxon>
        <taxon>Euteleostomi</taxon>
        <taxon>Mammalia</taxon>
        <taxon>Eutheria</taxon>
        <taxon>Euarchontoglires</taxon>
        <taxon>Glires</taxon>
        <taxon>Rodentia</taxon>
        <taxon>Sciuromorpha</taxon>
        <taxon>Sciuridae</taxon>
        <taxon>Xerinae</taxon>
        <taxon>Marmotini</taxon>
        <taxon>Ictidomys</taxon>
    </lineage>
</organism>
<sequence>EPNQDATVYVGGLGEKVCEPLLWELFLQAGPVVNTHMPKYRAAGQHQGYGFVEFLSEEDADCAIKIMNLIKLYGQPICVNRASAHNKNLDVGANIFTGNLDPEIDEKLLYNTFSAFGVILQIPKIMWDPDTAFINFASFDASDAAIEAMNEQYLCNRLITISYLFKKNSKGDRHVSANPLSQSDPIHRCTPSTSTPNPGVPSLGSWLPPPGMPPPISLLPPVPPPGALSPPAMPPPPMPPGAGGHSPPSSGTTGAGHPGHGHSHPHLFPPGGMPHPGMSHIPPRSGGQPPPRPPPGMPHPGPPPVGMPPLPGSPLGSPMGHPGPMPPLGVRGPPPLIPPHGYTGPHYGYQWGPPRHPDAPTFSSLLWPTLGPFPLLNSHSSSSCYILLISFPFLGPIRVAAIAPWG</sequence>
<dbReference type="GO" id="GO:0005686">
    <property type="term" value="C:U2 snRNP"/>
    <property type="evidence" value="ECO:0007669"/>
    <property type="project" value="TreeGrafter"/>
</dbReference>